<dbReference type="PANTHER" id="PTHR25462">
    <property type="entry name" value="BONUS, ISOFORM C-RELATED"/>
    <property type="match status" value="1"/>
</dbReference>
<evidence type="ECO:0000313" key="3">
    <source>
        <dbReference type="Proteomes" id="UP000694844"/>
    </source>
</evidence>
<dbReference type="GO" id="GO:0006513">
    <property type="term" value="P:protein monoubiquitination"/>
    <property type="evidence" value="ECO:0007669"/>
    <property type="project" value="TreeGrafter"/>
</dbReference>
<dbReference type="SMART" id="SM00336">
    <property type="entry name" value="BBOX"/>
    <property type="match status" value="2"/>
</dbReference>
<dbReference type="InterPro" id="IPR047153">
    <property type="entry name" value="TRIM45/56/19-like"/>
</dbReference>
<proteinExistence type="predicted"/>
<dbReference type="InterPro" id="IPR011042">
    <property type="entry name" value="6-blade_b-propeller_TolB-like"/>
</dbReference>
<accession>A0A8B8E8C0</accession>
<dbReference type="AlphaFoldDB" id="A0A8B8E8C0"/>
<dbReference type="Gene3D" id="3.30.160.60">
    <property type="entry name" value="Classic Zinc Finger"/>
    <property type="match status" value="1"/>
</dbReference>
<keyword evidence="3" id="KW-1185">Reference proteome</keyword>
<dbReference type="GO" id="GO:0008270">
    <property type="term" value="F:zinc ion binding"/>
    <property type="evidence" value="ECO:0007669"/>
    <property type="project" value="UniProtKB-KW"/>
</dbReference>
<dbReference type="PROSITE" id="PS50119">
    <property type="entry name" value="ZF_BBOX"/>
    <property type="match status" value="2"/>
</dbReference>
<dbReference type="PANTHER" id="PTHR25462:SF229">
    <property type="entry name" value="TRANSCRIPTION INTERMEDIARY FACTOR 1-BETA"/>
    <property type="match status" value="1"/>
</dbReference>
<dbReference type="SUPFAM" id="SSF57845">
    <property type="entry name" value="B-box zinc-binding domain"/>
    <property type="match status" value="1"/>
</dbReference>
<dbReference type="Proteomes" id="UP000694844">
    <property type="component" value="Chromosome 5"/>
</dbReference>
<dbReference type="KEGG" id="cvn:111133089"/>
<dbReference type="RefSeq" id="XP_022336887.1">
    <property type="nucleotide sequence ID" value="XM_022481179.1"/>
</dbReference>
<protein>
    <submittedName>
        <fullName evidence="4">Uncharacterized protein LOC111133089 isoform X1</fullName>
    </submittedName>
</protein>
<name>A0A8B8E8C0_CRAVI</name>
<reference evidence="4" key="1">
    <citation type="submission" date="2025-08" db="UniProtKB">
        <authorList>
            <consortium name="RefSeq"/>
        </authorList>
    </citation>
    <scope>IDENTIFICATION</scope>
    <source>
        <tissue evidence="4">Whole sample</tissue>
    </source>
</reference>
<dbReference type="SUPFAM" id="SSF101898">
    <property type="entry name" value="NHL repeat"/>
    <property type="match status" value="1"/>
</dbReference>
<dbReference type="CDD" id="cd19756">
    <property type="entry name" value="Bbox2"/>
    <property type="match status" value="1"/>
</dbReference>
<sequence length="585" mass="66426">MSDNTPPTDTVPTSESSNNHAACQHYVVCSTTGCEQNCQFYCKQCHQQLCDICRDEHVKNTSTKDHEIVPYRLRQCQLPVEKCKLHPLQNLETFCRECKLPLCSKCSTMEGHNGHEMADLEDLYKEKYAFCQDKIDLIREYLLPSAQSLKTNIKEDATGIKNVMESFRKSMQAEAESLKSLVDEVTLENIEQSHTIEKSLLKLCDSQEQSNDDDIVSLQKVNGQLYSCLATSSLTFFFSLMSEHMDIPNIQEKLNLVPPTFTAGVCCKDDVKNLLGRLYVPCPESENNEPKQTDKGSTPENFTKRGLKHDKNLMKQTFSMFSFVVMIKEYKLPGIIRICHLSLNKFGRLWVSDLKGNLVQTDLKDNQILSIQTNGKCAGYHTVMQDGSLIYADRVKKVINRVTTKNKITKFIKTRDWEPLSVHSSHINGDILIGMIKGKEAKIIRYNKIGKDIQAIHEDNNGRPLFSQPHYITENINGDVCISDLNKQAIVVINIAGQHRFSYKGQKPEFYFWGVCTDVLGNILACESISEEIHLVNQDGVFLGILLSSRQHGVMYPRSVCVDDENNLYVGKGNNNTLLVYKYLM</sequence>
<feature type="domain" description="B box-type" evidence="2">
    <location>
        <begin position="78"/>
        <end position="120"/>
    </location>
</feature>
<dbReference type="Gene3D" id="2.120.10.30">
    <property type="entry name" value="TolB, C-terminal domain"/>
    <property type="match status" value="1"/>
</dbReference>
<keyword evidence="1" id="KW-0862">Zinc</keyword>
<dbReference type="GO" id="GO:0061630">
    <property type="term" value="F:ubiquitin protein ligase activity"/>
    <property type="evidence" value="ECO:0007669"/>
    <property type="project" value="TreeGrafter"/>
</dbReference>
<gene>
    <name evidence="4" type="primary">LOC111133089</name>
</gene>
<organism evidence="3 4">
    <name type="scientific">Crassostrea virginica</name>
    <name type="common">Eastern oyster</name>
    <dbReference type="NCBI Taxonomy" id="6565"/>
    <lineage>
        <taxon>Eukaryota</taxon>
        <taxon>Metazoa</taxon>
        <taxon>Spiralia</taxon>
        <taxon>Lophotrochozoa</taxon>
        <taxon>Mollusca</taxon>
        <taxon>Bivalvia</taxon>
        <taxon>Autobranchia</taxon>
        <taxon>Pteriomorphia</taxon>
        <taxon>Ostreida</taxon>
        <taxon>Ostreoidea</taxon>
        <taxon>Ostreidae</taxon>
        <taxon>Crassostrea</taxon>
    </lineage>
</organism>
<evidence type="ECO:0000256" key="1">
    <source>
        <dbReference type="PROSITE-ProRule" id="PRU00024"/>
    </source>
</evidence>
<evidence type="ECO:0000259" key="2">
    <source>
        <dbReference type="PROSITE" id="PS50119"/>
    </source>
</evidence>
<dbReference type="GeneID" id="111133089"/>
<keyword evidence="1" id="KW-0863">Zinc-finger</keyword>
<dbReference type="Pfam" id="PF00643">
    <property type="entry name" value="zf-B_box"/>
    <property type="match status" value="1"/>
</dbReference>
<keyword evidence="1" id="KW-0479">Metal-binding</keyword>
<evidence type="ECO:0000313" key="4">
    <source>
        <dbReference type="RefSeq" id="XP_022336887.1"/>
    </source>
</evidence>
<feature type="domain" description="B box-type" evidence="2">
    <location>
        <begin position="24"/>
        <end position="71"/>
    </location>
</feature>
<dbReference type="InterPro" id="IPR000315">
    <property type="entry name" value="Znf_B-box"/>
</dbReference>